<accession>A0ABU4GCH3</accession>
<dbReference type="SUPFAM" id="SSF50494">
    <property type="entry name" value="Trypsin-like serine proteases"/>
    <property type="match status" value="1"/>
</dbReference>
<dbReference type="EMBL" id="JAUBDI010000012">
    <property type="protein sequence ID" value="MDW0114023.1"/>
    <property type="molecule type" value="Genomic_DNA"/>
</dbReference>
<evidence type="ECO:0000313" key="6">
    <source>
        <dbReference type="Proteomes" id="UP001282284"/>
    </source>
</evidence>
<evidence type="ECO:0000313" key="5">
    <source>
        <dbReference type="EMBL" id="MDW0114023.1"/>
    </source>
</evidence>
<dbReference type="Proteomes" id="UP001282284">
    <property type="component" value="Unassembled WGS sequence"/>
</dbReference>
<proteinExistence type="predicted"/>
<keyword evidence="3" id="KW-0720">Serine protease</keyword>
<dbReference type="RefSeq" id="WP_317944760.1">
    <property type="nucleotide sequence ID" value="NZ_JAUBDI010000012.1"/>
</dbReference>
<comment type="caution">
    <text evidence="5">The sequence shown here is derived from an EMBL/GenBank/DDBJ whole genome shotgun (WGS) entry which is preliminary data.</text>
</comment>
<dbReference type="GO" id="GO:0006508">
    <property type="term" value="P:proteolysis"/>
    <property type="evidence" value="ECO:0007669"/>
    <property type="project" value="UniProtKB-KW"/>
</dbReference>
<reference evidence="5 6" key="1">
    <citation type="submission" date="2023-06" db="EMBL/GenBank/DDBJ databases">
        <title>Sporosarcina sp. nov., isolated from Korean traditional fermented seafood 'Jeotgal'.</title>
        <authorList>
            <person name="Yang A.I."/>
            <person name="Shin N.-R."/>
        </authorList>
    </citation>
    <scope>NUCLEOTIDE SEQUENCE [LARGE SCALE GENOMIC DNA]</scope>
    <source>
        <strain evidence="5 6">KCTC13119</strain>
    </source>
</reference>
<dbReference type="Gene3D" id="2.40.10.120">
    <property type="match status" value="1"/>
</dbReference>
<dbReference type="EC" id="3.4.21.-" evidence="5"/>
<sequence length="451" mass="51311">MIRLFDNTEKSELIDKVEKRADRLSKMMFERKRMFVSALTLFVIGVMTLGVYLYFKDTNDKKELIDSLPYFNELVIEANDFITVDEVSKYLATYSKDPQAGEVTSEIKEDEESEIELPKRDLTMMIANAKSIVYTIYTDREQGSGFLFNELGDVVTNAHVVKDATLIRLKNSSGKEFNGRLIGISDSTDVALIRVEELKGKQPMEIETKKADIGTEIFALGSPEDIANTSTTGYITKIGISFFEEYNYTDLYEMNARIRRGSSGGPLISAETEKILGINSIVLNSDPSIGYAISMTSVLDLLQKWSADPLQQENWEEEIEEEIEEAHLDESLIKSFIVDYYELIPYTLNDSKLTYYTNYILPDSQAMKVGAELVQKLTMENRVYDSVKTTPKHVEVDEKAEKAVIEAVTEFTYHEKNAEEPKVVTYHAVYTIIIDQFGDYQITNIDEKVSE</sequence>
<dbReference type="PRINTS" id="PR00834">
    <property type="entry name" value="PROTEASES2C"/>
</dbReference>
<evidence type="ECO:0000256" key="4">
    <source>
        <dbReference type="SAM" id="Phobius"/>
    </source>
</evidence>
<keyword evidence="6" id="KW-1185">Reference proteome</keyword>
<evidence type="ECO:0000256" key="1">
    <source>
        <dbReference type="ARBA" id="ARBA00022670"/>
    </source>
</evidence>
<dbReference type="InterPro" id="IPR001940">
    <property type="entry name" value="Peptidase_S1C"/>
</dbReference>
<gene>
    <name evidence="5" type="ORF">QT711_12575</name>
</gene>
<protein>
    <submittedName>
        <fullName evidence="5">S1C family serine protease</fullName>
        <ecNumber evidence="5">3.4.21.-</ecNumber>
    </submittedName>
</protein>
<feature type="transmembrane region" description="Helical" evidence="4">
    <location>
        <begin position="34"/>
        <end position="55"/>
    </location>
</feature>
<keyword evidence="4" id="KW-0472">Membrane</keyword>
<keyword evidence="4" id="KW-1133">Transmembrane helix</keyword>
<name>A0ABU4GCH3_9BACL</name>
<dbReference type="GO" id="GO:0008233">
    <property type="term" value="F:peptidase activity"/>
    <property type="evidence" value="ECO:0007669"/>
    <property type="project" value="UniProtKB-KW"/>
</dbReference>
<keyword evidence="1 5" id="KW-0645">Protease</keyword>
<keyword evidence="4" id="KW-0812">Transmembrane</keyword>
<dbReference type="InterPro" id="IPR051201">
    <property type="entry name" value="Chloro_Bact_Ser_Proteases"/>
</dbReference>
<evidence type="ECO:0000256" key="3">
    <source>
        <dbReference type="ARBA" id="ARBA00022825"/>
    </source>
</evidence>
<organism evidence="5 6">
    <name type="scientific">Sporosarcina saromensis</name>
    <dbReference type="NCBI Taxonomy" id="359365"/>
    <lineage>
        <taxon>Bacteria</taxon>
        <taxon>Bacillati</taxon>
        <taxon>Bacillota</taxon>
        <taxon>Bacilli</taxon>
        <taxon>Bacillales</taxon>
        <taxon>Caryophanaceae</taxon>
        <taxon>Sporosarcina</taxon>
    </lineage>
</organism>
<dbReference type="PANTHER" id="PTHR43343:SF3">
    <property type="entry name" value="PROTEASE DO-LIKE 8, CHLOROPLASTIC"/>
    <property type="match status" value="1"/>
</dbReference>
<keyword evidence="2 5" id="KW-0378">Hydrolase</keyword>
<dbReference type="PANTHER" id="PTHR43343">
    <property type="entry name" value="PEPTIDASE S12"/>
    <property type="match status" value="1"/>
</dbReference>
<dbReference type="Pfam" id="PF13365">
    <property type="entry name" value="Trypsin_2"/>
    <property type="match status" value="1"/>
</dbReference>
<dbReference type="InterPro" id="IPR009003">
    <property type="entry name" value="Peptidase_S1_PA"/>
</dbReference>
<evidence type="ECO:0000256" key="2">
    <source>
        <dbReference type="ARBA" id="ARBA00022801"/>
    </source>
</evidence>